<proteinExistence type="predicted"/>
<organism evidence="2 3">
    <name type="scientific">Desulfuromonas thiophila</name>
    <dbReference type="NCBI Taxonomy" id="57664"/>
    <lineage>
        <taxon>Bacteria</taxon>
        <taxon>Pseudomonadati</taxon>
        <taxon>Thermodesulfobacteriota</taxon>
        <taxon>Desulfuromonadia</taxon>
        <taxon>Desulfuromonadales</taxon>
        <taxon>Desulfuromonadaceae</taxon>
        <taxon>Desulfuromonas</taxon>
    </lineage>
</organism>
<dbReference type="SUPFAM" id="SSF56112">
    <property type="entry name" value="Protein kinase-like (PK-like)"/>
    <property type="match status" value="2"/>
</dbReference>
<feature type="region of interest" description="Disordered" evidence="1">
    <location>
        <begin position="1"/>
        <end position="24"/>
    </location>
</feature>
<evidence type="ECO:0000256" key="1">
    <source>
        <dbReference type="SAM" id="MobiDB-lite"/>
    </source>
</evidence>
<keyword evidence="3" id="KW-1185">Reference proteome</keyword>
<gene>
    <name evidence="2" type="ORF">SAMN05661003_10737</name>
</gene>
<dbReference type="Pfam" id="PF06293">
    <property type="entry name" value="Kdo"/>
    <property type="match status" value="1"/>
</dbReference>
<keyword evidence="2" id="KW-0418">Kinase</keyword>
<evidence type="ECO:0000313" key="3">
    <source>
        <dbReference type="Proteomes" id="UP000243205"/>
    </source>
</evidence>
<dbReference type="EMBL" id="FNAQ01000007">
    <property type="protein sequence ID" value="SDE30227.1"/>
    <property type="molecule type" value="Genomic_DNA"/>
</dbReference>
<keyword evidence="2" id="KW-0808">Transferase</keyword>
<dbReference type="GO" id="GO:0016301">
    <property type="term" value="F:kinase activity"/>
    <property type="evidence" value="ECO:0007669"/>
    <property type="project" value="UniProtKB-KW"/>
</dbReference>
<protein>
    <submittedName>
        <fullName evidence="2">Lipopolysaccharide kinase (Kdo/WaaP) family protein</fullName>
    </submittedName>
</protein>
<dbReference type="STRING" id="57664.SAMN05661003_10737"/>
<evidence type="ECO:0000313" key="2">
    <source>
        <dbReference type="EMBL" id="SDE30227.1"/>
    </source>
</evidence>
<dbReference type="RefSeq" id="WP_143012109.1">
    <property type="nucleotide sequence ID" value="NZ_FNAQ01000007.1"/>
</dbReference>
<dbReference type="AlphaFoldDB" id="A0A1G7BTA3"/>
<dbReference type="Proteomes" id="UP000243205">
    <property type="component" value="Unassembled WGS sequence"/>
</dbReference>
<dbReference type="OrthoDB" id="8532943at2"/>
<name>A0A1G7BTA3_9BACT</name>
<sequence length="478" mass="54266">MPAAASDTQRCGPPRRADFTDTGLPQPLQLADTGLPPLQANTLLRQLPGRREVFAGHWGEQAVVIKRFCGRRARRYWQREQQGCLALQRAGLATPQLCYSGLLVDGSPVLLFEHLPQPQSALACWQQATSDSERLALLGQLISLIGQGHHQGLLQTDLHLENFLLSNGRLYAIDGDGIRQRRAPLRERLCRDNLALLLAQLPCRHDGLLAEVLPLYGLARQQPLAADFAAQLRPLLDRARRRRRQAYVKKASRSCSEFVRQQRFSQLALYRRDAESAALQAFLHDPDAFVQGAPLYKDGNSATVAWVTTAAGDWVIKRYNIKGFWHGLSRGLRPSRALISWRNAHRLVSSGIATPQAIALLEKRFGLWRRSSYYVTARCDGESAAQLDGTQLPQQQSRITSLVDLFRQFHQLGIRHGDCKASNFLLQGNTVQVIDLDALTEYRWRWLFLRRYAADRQRFLRNWPVESPLRRHFDRLLP</sequence>
<accession>A0A1G7BTA3</accession>
<reference evidence="3" key="1">
    <citation type="submission" date="2016-10" db="EMBL/GenBank/DDBJ databases">
        <authorList>
            <person name="Varghese N."/>
            <person name="Submissions S."/>
        </authorList>
    </citation>
    <scope>NUCLEOTIDE SEQUENCE [LARGE SCALE GENOMIC DNA]</scope>
    <source>
        <strain evidence="3">DSM 8987</strain>
    </source>
</reference>
<dbReference type="InterPro" id="IPR011009">
    <property type="entry name" value="Kinase-like_dom_sf"/>
</dbReference>
<dbReference type="Gene3D" id="1.10.510.10">
    <property type="entry name" value="Transferase(Phosphotransferase) domain 1"/>
    <property type="match status" value="1"/>
</dbReference>